<gene>
    <name evidence="2" type="ORF">HELGO_WM18213</name>
</gene>
<name>A0A6S6TD75_9BACT</name>
<feature type="chain" id="PRO_5028081270" evidence="1">
    <location>
        <begin position="23"/>
        <end position="151"/>
    </location>
</feature>
<protein>
    <submittedName>
        <fullName evidence="2">Uncharacterized protein</fullName>
    </submittedName>
</protein>
<reference evidence="2" key="1">
    <citation type="submission" date="2020-01" db="EMBL/GenBank/DDBJ databases">
        <authorList>
            <person name="Meier V. D."/>
            <person name="Meier V D."/>
        </authorList>
    </citation>
    <scope>NUCLEOTIDE SEQUENCE</scope>
    <source>
        <strain evidence="2">HLG_WM_MAG_02</strain>
    </source>
</reference>
<evidence type="ECO:0000313" key="2">
    <source>
        <dbReference type="EMBL" id="CAA6817135.1"/>
    </source>
</evidence>
<accession>A0A6S6TD75</accession>
<proteinExistence type="predicted"/>
<keyword evidence="1" id="KW-0732">Signal</keyword>
<dbReference type="AlphaFoldDB" id="A0A6S6TD75"/>
<organism evidence="2">
    <name type="scientific">uncultured Sulfurovum sp</name>
    <dbReference type="NCBI Taxonomy" id="269237"/>
    <lineage>
        <taxon>Bacteria</taxon>
        <taxon>Pseudomonadati</taxon>
        <taxon>Campylobacterota</taxon>
        <taxon>Epsilonproteobacteria</taxon>
        <taxon>Campylobacterales</taxon>
        <taxon>Sulfurovaceae</taxon>
        <taxon>Sulfurovum</taxon>
        <taxon>environmental samples</taxon>
    </lineage>
</organism>
<dbReference type="EMBL" id="CACVAZ010000110">
    <property type="protein sequence ID" value="CAA6817135.1"/>
    <property type="molecule type" value="Genomic_DNA"/>
</dbReference>
<sequence>MLNKKLLILGTMSALLATTVFGSGTQNCVGGVCFINLDNLNPSKSSKNKEHNTLASLGNPSFTEATIDKTITIIVDGVEMTVFPSYVMTEEEKMNYFENKEANKDLLRLTQSVEKIEDKILEKSDLPLSEYFCEKETKPLYNKELDSFQCV</sequence>
<feature type="signal peptide" evidence="1">
    <location>
        <begin position="1"/>
        <end position="22"/>
    </location>
</feature>
<evidence type="ECO:0000256" key="1">
    <source>
        <dbReference type="SAM" id="SignalP"/>
    </source>
</evidence>